<keyword evidence="5" id="KW-0249">Electron transport</keyword>
<evidence type="ECO:0000256" key="4">
    <source>
        <dbReference type="ARBA" id="ARBA00022723"/>
    </source>
</evidence>
<keyword evidence="2" id="KW-0813">Transport</keyword>
<dbReference type="PROSITE" id="PS51379">
    <property type="entry name" value="4FE4S_FER_2"/>
    <property type="match status" value="2"/>
</dbReference>
<dbReference type="PROSITE" id="PS00198">
    <property type="entry name" value="4FE4S_FER_1"/>
    <property type="match status" value="1"/>
</dbReference>
<feature type="domain" description="4Fe-4S ferredoxin-type" evidence="8">
    <location>
        <begin position="166"/>
        <end position="195"/>
    </location>
</feature>
<evidence type="ECO:0000313" key="10">
    <source>
        <dbReference type="Proteomes" id="UP000324800"/>
    </source>
</evidence>
<reference evidence="9 10" key="1">
    <citation type="submission" date="2019-03" db="EMBL/GenBank/DDBJ databases">
        <title>Single cell metagenomics reveals metabolic interactions within the superorganism composed of flagellate Streblomastix strix and complex community of Bacteroidetes bacteria on its surface.</title>
        <authorList>
            <person name="Treitli S.C."/>
            <person name="Kolisko M."/>
            <person name="Husnik F."/>
            <person name="Keeling P."/>
            <person name="Hampl V."/>
        </authorList>
    </citation>
    <scope>NUCLEOTIDE SEQUENCE [LARGE SCALE GENOMIC DNA]</scope>
    <source>
        <strain evidence="9">ST1C</strain>
    </source>
</reference>
<comment type="caution">
    <text evidence="9">The sequence shown here is derived from an EMBL/GenBank/DDBJ whole genome shotgun (WGS) entry which is preliminary data.</text>
</comment>
<evidence type="ECO:0000256" key="1">
    <source>
        <dbReference type="ARBA" id="ARBA00006596"/>
    </source>
</evidence>
<sequence length="491" mass="53510">MRGKLVEQIDSIPSEIYKDGDKPEYFDTIEHERAVARKQLQSILGQIIHSSRPMTKPLSECAKEALSRPTKPYTPQVTVINEACHRCAVLKCYVTDACEGCFARPCQTNCPKKAISRVNGKAHIDQSLCIACQLCVINCPYGAIMKRRVPCMDFCPVDAISKDSKGHSTIDPEKCIHCGRCTIRCAFGAIVMPSQIVDVFRKIRQGRNVIAMLAPATMVQFGASVGQLRQAVLKLGFKEMVEVALGADNTSYNEAQEFLAEIATEKQPLMTTSCCPAWVRAIKIHITNLIPYISTAGSPMKYAGDLVKKRSPDSITVFIGPCTAKRTEGAGLDNIDHVLTAEELLCAFDAADIDPSKQPKEDNPTTRLPSSESTTYCIGQNVTAAVVSAIPKATVIVQQKDSSIGIGEQLANAQLTPVFISPLDKKSFKQLKIWNEKIDQIPGNLIECMCCEGGCISGPGNILSGSVLQAKARNLAKERPQFNDIEDVATL</sequence>
<name>A0A5J4WLT3_9EUKA</name>
<dbReference type="Proteomes" id="UP000324800">
    <property type="component" value="Unassembled WGS sequence"/>
</dbReference>
<feature type="domain" description="4Fe-4S ferredoxin-type" evidence="8">
    <location>
        <begin position="120"/>
        <end position="149"/>
    </location>
</feature>
<evidence type="ECO:0000259" key="8">
    <source>
        <dbReference type="PROSITE" id="PS51379"/>
    </source>
</evidence>
<comment type="similarity">
    <text evidence="1">Belongs to the NARF family.</text>
</comment>
<dbReference type="InterPro" id="IPR050294">
    <property type="entry name" value="RnfB_subfamily"/>
</dbReference>
<dbReference type="Pfam" id="PF00037">
    <property type="entry name" value="Fer4"/>
    <property type="match status" value="1"/>
</dbReference>
<dbReference type="InterPro" id="IPR017896">
    <property type="entry name" value="4Fe4S_Fe-S-bd"/>
</dbReference>
<dbReference type="SUPFAM" id="SSF53920">
    <property type="entry name" value="Fe-only hydrogenase"/>
    <property type="match status" value="1"/>
</dbReference>
<protein>
    <submittedName>
        <fullName evidence="9">[FeFe]-hydrogenase</fullName>
    </submittedName>
</protein>
<dbReference type="OrthoDB" id="24758at2759"/>
<dbReference type="GO" id="GO:0051539">
    <property type="term" value="F:4 iron, 4 sulfur cluster binding"/>
    <property type="evidence" value="ECO:0007669"/>
    <property type="project" value="UniProtKB-KW"/>
</dbReference>
<evidence type="ECO:0000256" key="3">
    <source>
        <dbReference type="ARBA" id="ARBA00022485"/>
    </source>
</evidence>
<dbReference type="GO" id="GO:0046872">
    <property type="term" value="F:metal ion binding"/>
    <property type="evidence" value="ECO:0007669"/>
    <property type="project" value="UniProtKB-KW"/>
</dbReference>
<dbReference type="Gene3D" id="3.30.70.20">
    <property type="match status" value="2"/>
</dbReference>
<evidence type="ECO:0000256" key="6">
    <source>
        <dbReference type="ARBA" id="ARBA00023004"/>
    </source>
</evidence>
<keyword evidence="3" id="KW-0004">4Fe-4S</keyword>
<evidence type="ECO:0000256" key="5">
    <source>
        <dbReference type="ARBA" id="ARBA00022982"/>
    </source>
</evidence>
<evidence type="ECO:0000256" key="2">
    <source>
        <dbReference type="ARBA" id="ARBA00022448"/>
    </source>
</evidence>
<keyword evidence="6" id="KW-0408">Iron</keyword>
<accession>A0A5J4WLT3</accession>
<dbReference type="Pfam" id="PF12838">
    <property type="entry name" value="Fer4_7"/>
    <property type="match status" value="1"/>
</dbReference>
<evidence type="ECO:0000313" key="9">
    <source>
        <dbReference type="EMBL" id="KAA6395930.1"/>
    </source>
</evidence>
<dbReference type="SUPFAM" id="SSF54862">
    <property type="entry name" value="4Fe-4S ferredoxins"/>
    <property type="match status" value="1"/>
</dbReference>
<dbReference type="Pfam" id="PF02906">
    <property type="entry name" value="Fe_hyd_lg_C"/>
    <property type="match status" value="1"/>
</dbReference>
<dbReference type="EMBL" id="SNRW01001559">
    <property type="protein sequence ID" value="KAA6395930.1"/>
    <property type="molecule type" value="Genomic_DNA"/>
</dbReference>
<dbReference type="Gene3D" id="3.40.50.1780">
    <property type="match status" value="1"/>
</dbReference>
<dbReference type="PANTHER" id="PTHR42859">
    <property type="entry name" value="OXIDOREDUCTASE"/>
    <property type="match status" value="1"/>
</dbReference>
<dbReference type="PANTHER" id="PTHR42859:SF10">
    <property type="entry name" value="DIMETHYLSULFOXIDE REDUCTASE CHAIN B"/>
    <property type="match status" value="1"/>
</dbReference>
<dbReference type="AlphaFoldDB" id="A0A5J4WLT3"/>
<dbReference type="InterPro" id="IPR004108">
    <property type="entry name" value="Fe_hydrogenase_lsu_C"/>
</dbReference>
<keyword evidence="4" id="KW-0479">Metal-binding</keyword>
<dbReference type="Gene3D" id="3.40.950.10">
    <property type="entry name" value="Fe-only Hydrogenase (Larger Subunit), Chain L, domain 3"/>
    <property type="match status" value="1"/>
</dbReference>
<organism evidence="9 10">
    <name type="scientific">Streblomastix strix</name>
    <dbReference type="NCBI Taxonomy" id="222440"/>
    <lineage>
        <taxon>Eukaryota</taxon>
        <taxon>Metamonada</taxon>
        <taxon>Preaxostyla</taxon>
        <taxon>Oxymonadida</taxon>
        <taxon>Streblomastigidae</taxon>
        <taxon>Streblomastix</taxon>
    </lineage>
</organism>
<keyword evidence="7" id="KW-0411">Iron-sulfur</keyword>
<dbReference type="InterPro" id="IPR017900">
    <property type="entry name" value="4Fe4S_Fe_S_CS"/>
</dbReference>
<dbReference type="InterPro" id="IPR009016">
    <property type="entry name" value="Fe_hydrogenase"/>
</dbReference>
<proteinExistence type="inferred from homology"/>
<gene>
    <name evidence="9" type="ORF">EZS28_008545</name>
</gene>
<evidence type="ECO:0000256" key="7">
    <source>
        <dbReference type="ARBA" id="ARBA00023014"/>
    </source>
</evidence>